<name>A0A916VH22_9BACL</name>
<gene>
    <name evidence="2" type="ORF">PRECH8_26150</name>
</gene>
<dbReference type="EMBL" id="BMAQ01000041">
    <property type="protein sequence ID" value="GFR39319.1"/>
    <property type="molecule type" value="Genomic_DNA"/>
</dbReference>
<accession>A0A916VH22</accession>
<organism evidence="2 3">
    <name type="scientific">Insulibacter thermoxylanivorax</name>
    <dbReference type="NCBI Taxonomy" id="2749268"/>
    <lineage>
        <taxon>Bacteria</taxon>
        <taxon>Bacillati</taxon>
        <taxon>Bacillota</taxon>
        <taxon>Bacilli</taxon>
        <taxon>Bacillales</taxon>
        <taxon>Paenibacillaceae</taxon>
        <taxon>Insulibacter</taxon>
    </lineage>
</organism>
<comment type="caution">
    <text evidence="2">The sequence shown here is derived from an EMBL/GenBank/DDBJ whole genome shotgun (WGS) entry which is preliminary data.</text>
</comment>
<reference evidence="2" key="1">
    <citation type="submission" date="2020-08" db="EMBL/GenBank/DDBJ databases">
        <authorList>
            <person name="Uke A."/>
            <person name="Chhe C."/>
            <person name="Baramee S."/>
            <person name="Kosugi A."/>
        </authorList>
    </citation>
    <scope>NUCLEOTIDE SEQUENCE</scope>
    <source>
        <strain evidence="2">DA-C8</strain>
    </source>
</reference>
<dbReference type="Proteomes" id="UP000654993">
    <property type="component" value="Unassembled WGS sequence"/>
</dbReference>
<evidence type="ECO:0000256" key="1">
    <source>
        <dbReference type="SAM" id="Phobius"/>
    </source>
</evidence>
<evidence type="ECO:0000313" key="3">
    <source>
        <dbReference type="Proteomes" id="UP000654993"/>
    </source>
</evidence>
<dbReference type="AlphaFoldDB" id="A0A916VH22"/>
<feature type="transmembrane region" description="Helical" evidence="1">
    <location>
        <begin position="30"/>
        <end position="49"/>
    </location>
</feature>
<proteinExistence type="predicted"/>
<evidence type="ECO:0000313" key="2">
    <source>
        <dbReference type="EMBL" id="GFR39319.1"/>
    </source>
</evidence>
<sequence>MNKGLALYFAVMGTVLLTAAAGSLSFRMPWLSITLFVLTLLHIGLGFVVKARLRKKNT</sequence>
<reference evidence="2" key="2">
    <citation type="journal article" date="2021" name="Data Brief">
        <title>Draft genome sequence data of the facultative, thermophilic, xylanolytic bacterium Paenibacillus sp. strain DA-C8.</title>
        <authorList>
            <person name="Chhe C."/>
            <person name="Uke A."/>
            <person name="Baramee S."/>
            <person name="Ungkulpasvich U."/>
            <person name="Tachaapaikoon C."/>
            <person name="Pason P."/>
            <person name="Waeonukul R."/>
            <person name="Ratanakhanokchai K."/>
            <person name="Kosugi A."/>
        </authorList>
    </citation>
    <scope>NUCLEOTIDE SEQUENCE</scope>
    <source>
        <strain evidence="2">DA-C8</strain>
    </source>
</reference>
<dbReference type="RefSeq" id="WP_200967515.1">
    <property type="nucleotide sequence ID" value="NZ_BMAQ01000041.1"/>
</dbReference>
<keyword evidence="3" id="KW-1185">Reference proteome</keyword>
<keyword evidence="1" id="KW-0472">Membrane</keyword>
<protein>
    <submittedName>
        <fullName evidence="2">Uncharacterized protein</fullName>
    </submittedName>
</protein>
<keyword evidence="1" id="KW-0812">Transmembrane</keyword>
<keyword evidence="1" id="KW-1133">Transmembrane helix</keyword>